<accession>A0A7H0SPZ0</accession>
<evidence type="ECO:0000256" key="2">
    <source>
        <dbReference type="ARBA" id="ARBA00022840"/>
    </source>
</evidence>
<name>A0A7H0SPZ0_9CORY</name>
<evidence type="ECO:0000313" key="3">
    <source>
        <dbReference type="EMBL" id="QNQ90615.1"/>
    </source>
</evidence>
<dbReference type="GO" id="GO:0006012">
    <property type="term" value="P:galactose metabolic process"/>
    <property type="evidence" value="ECO:0007669"/>
    <property type="project" value="TreeGrafter"/>
</dbReference>
<dbReference type="EMBL" id="CP046884">
    <property type="protein sequence ID" value="QNQ90615.1"/>
    <property type="molecule type" value="Genomic_DNA"/>
</dbReference>
<dbReference type="PRINTS" id="PR00959">
    <property type="entry name" value="MEVGALKINASE"/>
</dbReference>
<dbReference type="Pfam" id="PF10509">
    <property type="entry name" value="GalKase_gal_bdg"/>
    <property type="match status" value="1"/>
</dbReference>
<dbReference type="GO" id="GO:0005829">
    <property type="term" value="C:cytosol"/>
    <property type="evidence" value="ECO:0007669"/>
    <property type="project" value="TreeGrafter"/>
</dbReference>
<dbReference type="SUPFAM" id="SSF54211">
    <property type="entry name" value="Ribosomal protein S5 domain 2-like"/>
    <property type="match status" value="1"/>
</dbReference>
<keyword evidence="2" id="KW-0067">ATP-binding</keyword>
<dbReference type="InterPro" id="IPR019539">
    <property type="entry name" value="GalKase_N"/>
</dbReference>
<dbReference type="AlphaFoldDB" id="A0A7H0SPZ0"/>
<gene>
    <name evidence="3" type="ORF">GP475_08150</name>
</gene>
<dbReference type="InterPro" id="IPR020568">
    <property type="entry name" value="Ribosomal_Su5_D2-typ_SF"/>
</dbReference>
<evidence type="ECO:0000313" key="4">
    <source>
        <dbReference type="Proteomes" id="UP000516320"/>
    </source>
</evidence>
<dbReference type="InterPro" id="IPR036554">
    <property type="entry name" value="GHMP_kinase_C_sf"/>
</dbReference>
<organism evidence="3 4">
    <name type="scientific">Corynebacterium poyangense</name>
    <dbReference type="NCBI Taxonomy" id="2684405"/>
    <lineage>
        <taxon>Bacteria</taxon>
        <taxon>Bacillati</taxon>
        <taxon>Actinomycetota</taxon>
        <taxon>Actinomycetes</taxon>
        <taxon>Mycobacteriales</taxon>
        <taxon>Corynebacteriaceae</taxon>
        <taxon>Corynebacterium</taxon>
    </lineage>
</organism>
<dbReference type="Gene3D" id="3.30.230.10">
    <property type="match status" value="1"/>
</dbReference>
<dbReference type="PANTHER" id="PTHR10457">
    <property type="entry name" value="MEVALONATE KINASE/GALACTOKINASE"/>
    <property type="match status" value="1"/>
</dbReference>
<keyword evidence="1" id="KW-0547">Nucleotide-binding</keyword>
<proteinExistence type="predicted"/>
<dbReference type="Proteomes" id="UP000516320">
    <property type="component" value="Chromosome"/>
</dbReference>
<dbReference type="InterPro" id="IPR014721">
    <property type="entry name" value="Ribsml_uS5_D2-typ_fold_subgr"/>
</dbReference>
<dbReference type="GO" id="GO:0005524">
    <property type="term" value="F:ATP binding"/>
    <property type="evidence" value="ECO:0007669"/>
    <property type="project" value="UniProtKB-KW"/>
</dbReference>
<reference evidence="3 4" key="1">
    <citation type="submission" date="2019-12" db="EMBL/GenBank/DDBJ databases">
        <title>Corynebacterium sp. nov., isolated from feces of the Anser Albifrons in China.</title>
        <authorList>
            <person name="Liu Q."/>
        </authorList>
    </citation>
    <scope>NUCLEOTIDE SEQUENCE [LARGE SCALE GENOMIC DNA]</scope>
    <source>
        <strain evidence="3 4">4H37-19</strain>
    </source>
</reference>
<protein>
    <submittedName>
        <fullName evidence="3">Uncharacterized protein</fullName>
    </submittedName>
</protein>
<dbReference type="GO" id="GO:0004335">
    <property type="term" value="F:galactokinase activity"/>
    <property type="evidence" value="ECO:0007669"/>
    <property type="project" value="TreeGrafter"/>
</dbReference>
<dbReference type="RefSeq" id="WP_187973927.1">
    <property type="nucleotide sequence ID" value="NZ_CP046884.1"/>
</dbReference>
<dbReference type="KEGG" id="cpoy:GP475_08150"/>
<dbReference type="Gene3D" id="3.30.70.890">
    <property type="entry name" value="GHMP kinase, C-terminal domain"/>
    <property type="match status" value="1"/>
</dbReference>
<keyword evidence="4" id="KW-1185">Reference proteome</keyword>
<dbReference type="SUPFAM" id="SSF55060">
    <property type="entry name" value="GHMP Kinase, C-terminal domain"/>
    <property type="match status" value="1"/>
</dbReference>
<sequence length="435" mass="47805">MPQWNNTEFQGEDLPCKLAATHHEIFHQRPQLVAQAPGSWPLIGEHTDYFGGIALYGLVNRNLYLALTPNKKSTIDLRILDSESFEACLERSGCVELNDFLSKTSSEEKSPHTYAQNSSDVVRLLAATTSALMQRQLLSRHHLGWDITVVTNIPRDIGLGEETALQAAFALALLSHNHQVDVPTRARLSELGAQASELIHPGLATKSRLTAVLRGADSGFCAVDHADGAVTRSPGIDSSRYHTLGIYPHAHHTQASVVENQVDAQQIAHDLEQRKALCENAAHGFGVGLLRLLPQATTRVPEWLRAYHQVHDDSSQPAVSDAEKWLNFWEAEIQRAKDITNALHSHRYAEVWAVINQSRHDITAHYGLNGPEDALCSLALQQGALSARPLVAGIHSSAVAFVERNHSQDFCTHLHNVGIHTTDLPEGNPARVIPV</sequence>
<evidence type="ECO:0000256" key="1">
    <source>
        <dbReference type="ARBA" id="ARBA00022741"/>
    </source>
</evidence>
<dbReference type="PANTHER" id="PTHR10457:SF7">
    <property type="entry name" value="GALACTOKINASE-RELATED"/>
    <property type="match status" value="1"/>
</dbReference>